<accession>A0A392T7I3</accession>
<feature type="region of interest" description="Disordered" evidence="1">
    <location>
        <begin position="65"/>
        <end position="86"/>
    </location>
</feature>
<feature type="non-terminal residue" evidence="2">
    <location>
        <position position="86"/>
    </location>
</feature>
<dbReference type="EMBL" id="LXQA010522791">
    <property type="protein sequence ID" value="MCI57061.1"/>
    <property type="molecule type" value="Genomic_DNA"/>
</dbReference>
<organism evidence="2 3">
    <name type="scientific">Trifolium medium</name>
    <dbReference type="NCBI Taxonomy" id="97028"/>
    <lineage>
        <taxon>Eukaryota</taxon>
        <taxon>Viridiplantae</taxon>
        <taxon>Streptophyta</taxon>
        <taxon>Embryophyta</taxon>
        <taxon>Tracheophyta</taxon>
        <taxon>Spermatophyta</taxon>
        <taxon>Magnoliopsida</taxon>
        <taxon>eudicotyledons</taxon>
        <taxon>Gunneridae</taxon>
        <taxon>Pentapetalae</taxon>
        <taxon>rosids</taxon>
        <taxon>fabids</taxon>
        <taxon>Fabales</taxon>
        <taxon>Fabaceae</taxon>
        <taxon>Papilionoideae</taxon>
        <taxon>50 kb inversion clade</taxon>
        <taxon>NPAAA clade</taxon>
        <taxon>Hologalegina</taxon>
        <taxon>IRL clade</taxon>
        <taxon>Trifolieae</taxon>
        <taxon>Trifolium</taxon>
    </lineage>
</organism>
<feature type="compositionally biased region" description="Basic and acidic residues" evidence="1">
    <location>
        <begin position="25"/>
        <end position="34"/>
    </location>
</feature>
<name>A0A392T7I3_9FABA</name>
<evidence type="ECO:0000313" key="3">
    <source>
        <dbReference type="Proteomes" id="UP000265520"/>
    </source>
</evidence>
<comment type="caution">
    <text evidence="2">The sequence shown here is derived from an EMBL/GenBank/DDBJ whole genome shotgun (WGS) entry which is preliminary data.</text>
</comment>
<dbReference type="AlphaFoldDB" id="A0A392T7I3"/>
<reference evidence="2 3" key="1">
    <citation type="journal article" date="2018" name="Front. Plant Sci.">
        <title>Red Clover (Trifolium pratense) and Zigzag Clover (T. medium) - A Picture of Genomic Similarities and Differences.</title>
        <authorList>
            <person name="Dluhosova J."/>
            <person name="Istvanek J."/>
            <person name="Nedelnik J."/>
            <person name="Repkova J."/>
        </authorList>
    </citation>
    <scope>NUCLEOTIDE SEQUENCE [LARGE SCALE GENOMIC DNA]</scope>
    <source>
        <strain evidence="3">cv. 10/8</strain>
        <tissue evidence="2">Leaf</tissue>
    </source>
</reference>
<protein>
    <submittedName>
        <fullName evidence="2">Uncharacterized protein</fullName>
    </submittedName>
</protein>
<dbReference type="Proteomes" id="UP000265520">
    <property type="component" value="Unassembled WGS sequence"/>
</dbReference>
<proteinExistence type="predicted"/>
<keyword evidence="3" id="KW-1185">Reference proteome</keyword>
<feature type="region of interest" description="Disordered" evidence="1">
    <location>
        <begin position="1"/>
        <end position="40"/>
    </location>
</feature>
<evidence type="ECO:0000313" key="2">
    <source>
        <dbReference type="EMBL" id="MCI57061.1"/>
    </source>
</evidence>
<sequence>MPHPAFGPSPHQSHPADVDDVPDSPDSKHPKHGSDAPTVSWFVSENAQSGQSVVGTAGSMTELGHELCSPAQQSSVGESSVVILSP</sequence>
<evidence type="ECO:0000256" key="1">
    <source>
        <dbReference type="SAM" id="MobiDB-lite"/>
    </source>
</evidence>